<accession>E4U3F1</accession>
<organism evidence="1 2">
    <name type="scientific">Sulfuricurvum kujiense (strain ATCC BAA-921 / DSM 16994 / JCM 11577 / YK-1)</name>
    <dbReference type="NCBI Taxonomy" id="709032"/>
    <lineage>
        <taxon>Bacteria</taxon>
        <taxon>Pseudomonadati</taxon>
        <taxon>Campylobacterota</taxon>
        <taxon>Epsilonproteobacteria</taxon>
        <taxon>Campylobacterales</taxon>
        <taxon>Sulfurimonadaceae</taxon>
        <taxon>Sulfuricurvum</taxon>
    </lineage>
</organism>
<sequence length="51" mass="5850">MSSETLSFPQRKILKSYRSVTGHFPSIKNNRSVGFESLLEKIYFLTLDVAI</sequence>
<keyword evidence="2" id="KW-1185">Reference proteome</keyword>
<evidence type="ECO:0000313" key="1">
    <source>
        <dbReference type="EMBL" id="ADR35217.1"/>
    </source>
</evidence>
<dbReference type="HOGENOM" id="CLU_3104643_0_0_7"/>
<geneLocation type="plasmid" evidence="1 2">
    <name>pSULKU01</name>
</geneLocation>
<dbReference type="Proteomes" id="UP000008721">
    <property type="component" value="Plasmid pSULKU01"/>
</dbReference>
<protein>
    <submittedName>
        <fullName evidence="1">Uncharacterized protein</fullName>
    </submittedName>
</protein>
<gene>
    <name evidence="1" type="ordered locus">Sulku_2558</name>
</gene>
<dbReference type="KEGG" id="sku:Sulku_2558"/>
<name>E4U3F1_SULKY</name>
<evidence type="ECO:0000313" key="2">
    <source>
        <dbReference type="Proteomes" id="UP000008721"/>
    </source>
</evidence>
<reference evidence="1 2" key="1">
    <citation type="journal article" date="2012" name="Stand. Genomic Sci.">
        <title>Complete genome sequence of the sulfur compounds oxidizing chemolithoautotroph Sulfuricurvum kujiense type strain (YK-1(T)).</title>
        <authorList>
            <person name="Han C."/>
            <person name="Kotsyurbenko O."/>
            <person name="Chertkov O."/>
            <person name="Held B."/>
            <person name="Lapidus A."/>
            <person name="Nolan M."/>
            <person name="Lucas S."/>
            <person name="Hammon N."/>
            <person name="Deshpande S."/>
            <person name="Cheng J.F."/>
            <person name="Tapia R."/>
            <person name="Goodwin L.A."/>
            <person name="Pitluck S."/>
            <person name="Liolios K."/>
            <person name="Pagani I."/>
            <person name="Ivanova N."/>
            <person name="Mavromatis K."/>
            <person name="Mikhailova N."/>
            <person name="Pati A."/>
            <person name="Chen A."/>
            <person name="Palaniappan K."/>
            <person name="Land M."/>
            <person name="Hauser L."/>
            <person name="Chang Y.J."/>
            <person name="Jeffries C.D."/>
            <person name="Brambilla E.M."/>
            <person name="Rohde M."/>
            <person name="Spring S."/>
            <person name="Sikorski J."/>
            <person name="Goker M."/>
            <person name="Woyke T."/>
            <person name="Bristow J."/>
            <person name="Eisen J.A."/>
            <person name="Markowitz V."/>
            <person name="Hugenholtz P."/>
            <person name="Kyrpides N.C."/>
            <person name="Klenk H.P."/>
            <person name="Detter J.C."/>
        </authorList>
    </citation>
    <scope>NUCLEOTIDE SEQUENCE [LARGE SCALE GENOMIC DNA]</scope>
    <source>
        <strain evidence="2">ATCC BAA-921 / DSM 16994 / JCM 11577 / YK-1</strain>
    </source>
</reference>
<proteinExistence type="predicted"/>
<dbReference type="EMBL" id="CP002356">
    <property type="protein sequence ID" value="ADR35217.1"/>
    <property type="molecule type" value="Genomic_DNA"/>
</dbReference>
<dbReference type="AlphaFoldDB" id="E4U3F1"/>
<keyword evidence="1" id="KW-0614">Plasmid</keyword>